<dbReference type="EMBL" id="QTSX02005092">
    <property type="protein sequence ID" value="KAJ9061137.1"/>
    <property type="molecule type" value="Genomic_DNA"/>
</dbReference>
<dbReference type="Proteomes" id="UP001165960">
    <property type="component" value="Unassembled WGS sequence"/>
</dbReference>
<evidence type="ECO:0000313" key="1">
    <source>
        <dbReference type="EMBL" id="KAJ9061137.1"/>
    </source>
</evidence>
<evidence type="ECO:0000313" key="2">
    <source>
        <dbReference type="Proteomes" id="UP001165960"/>
    </source>
</evidence>
<organism evidence="1 2">
    <name type="scientific">Entomophthora muscae</name>
    <dbReference type="NCBI Taxonomy" id="34485"/>
    <lineage>
        <taxon>Eukaryota</taxon>
        <taxon>Fungi</taxon>
        <taxon>Fungi incertae sedis</taxon>
        <taxon>Zoopagomycota</taxon>
        <taxon>Entomophthoromycotina</taxon>
        <taxon>Entomophthoromycetes</taxon>
        <taxon>Entomophthorales</taxon>
        <taxon>Entomophthoraceae</taxon>
        <taxon>Entomophthora</taxon>
    </lineage>
</organism>
<name>A0ACC2SFQ7_9FUNG</name>
<protein>
    <submittedName>
        <fullName evidence="1">Uncharacterized protein</fullName>
    </submittedName>
</protein>
<accession>A0ACC2SFQ7</accession>
<comment type="caution">
    <text evidence="1">The sequence shown here is derived from an EMBL/GenBank/DDBJ whole genome shotgun (WGS) entry which is preliminary data.</text>
</comment>
<sequence length="52" mass="5521">MKRALSADELLATQIAYQGAFRILFLSLVPISILGLAASLCTSAVPEKSLNN</sequence>
<gene>
    <name evidence="1" type="ORF">DSO57_1023387</name>
</gene>
<proteinExistence type="predicted"/>
<keyword evidence="2" id="KW-1185">Reference proteome</keyword>
<reference evidence="1" key="1">
    <citation type="submission" date="2022-04" db="EMBL/GenBank/DDBJ databases">
        <title>Genome of the entomopathogenic fungus Entomophthora muscae.</title>
        <authorList>
            <person name="Elya C."/>
            <person name="Lovett B.R."/>
            <person name="Lee E."/>
            <person name="Macias A.M."/>
            <person name="Hajek A.E."/>
            <person name="De Bivort B.L."/>
            <person name="Kasson M.T."/>
            <person name="De Fine Licht H.H."/>
            <person name="Stajich J.E."/>
        </authorList>
    </citation>
    <scope>NUCLEOTIDE SEQUENCE</scope>
    <source>
        <strain evidence="1">Berkeley</strain>
    </source>
</reference>